<dbReference type="EMBL" id="RAPN01000001">
    <property type="protein sequence ID" value="RKD90118.1"/>
    <property type="molecule type" value="Genomic_DNA"/>
</dbReference>
<feature type="binding site" description="distal binding residue" evidence="6">
    <location>
        <position position="52"/>
    </location>
    <ligand>
        <name>heme</name>
        <dbReference type="ChEBI" id="CHEBI:30413"/>
    </ligand>
    <ligandPart>
        <name>Fe</name>
        <dbReference type="ChEBI" id="CHEBI:18248"/>
    </ligandPart>
</feature>
<protein>
    <submittedName>
        <fullName evidence="7">Hemoglobin</fullName>
    </submittedName>
</protein>
<evidence type="ECO:0000256" key="4">
    <source>
        <dbReference type="ARBA" id="ARBA00022723"/>
    </source>
</evidence>
<dbReference type="InterPro" id="IPR019795">
    <property type="entry name" value="Globin_bac-like_CS"/>
</dbReference>
<dbReference type="PROSITE" id="PS01213">
    <property type="entry name" value="GLOBIN_FAM_2"/>
    <property type="match status" value="1"/>
</dbReference>
<dbReference type="InterPro" id="IPR001486">
    <property type="entry name" value="Hemoglobin_trunc"/>
</dbReference>
<keyword evidence="2" id="KW-0813">Transport</keyword>
<name>A0A419W3R8_9BACT</name>
<keyword evidence="3 6" id="KW-0349">Heme</keyword>
<dbReference type="AlphaFoldDB" id="A0A419W3R8"/>
<evidence type="ECO:0000256" key="3">
    <source>
        <dbReference type="ARBA" id="ARBA00022617"/>
    </source>
</evidence>
<dbReference type="RefSeq" id="WP_120271548.1">
    <property type="nucleotide sequence ID" value="NZ_RAPN01000001.1"/>
</dbReference>
<evidence type="ECO:0000256" key="2">
    <source>
        <dbReference type="ARBA" id="ARBA00022448"/>
    </source>
</evidence>
<dbReference type="GO" id="GO:0019825">
    <property type="term" value="F:oxygen binding"/>
    <property type="evidence" value="ECO:0007669"/>
    <property type="project" value="InterPro"/>
</dbReference>
<evidence type="ECO:0000256" key="5">
    <source>
        <dbReference type="ARBA" id="ARBA00023004"/>
    </source>
</evidence>
<evidence type="ECO:0000313" key="7">
    <source>
        <dbReference type="EMBL" id="RKD90118.1"/>
    </source>
</evidence>
<dbReference type="SUPFAM" id="SSF46458">
    <property type="entry name" value="Globin-like"/>
    <property type="match status" value="1"/>
</dbReference>
<feature type="binding site" description="distal binding residue" evidence="6">
    <location>
        <position position="76"/>
    </location>
    <ligand>
        <name>heme</name>
        <dbReference type="ChEBI" id="CHEBI:30413"/>
    </ligand>
    <ligandPart>
        <name>Fe</name>
        <dbReference type="ChEBI" id="CHEBI:18248"/>
    </ligandPart>
</feature>
<dbReference type="GO" id="GO:0020037">
    <property type="term" value="F:heme binding"/>
    <property type="evidence" value="ECO:0007669"/>
    <property type="project" value="InterPro"/>
</dbReference>
<proteinExistence type="predicted"/>
<gene>
    <name evidence="7" type="ORF">BC643_0454</name>
</gene>
<accession>A0A419W3R8</accession>
<comment type="caution">
    <text evidence="7">The sequence shown here is derived from an EMBL/GenBank/DDBJ whole genome shotgun (WGS) entry which is preliminary data.</text>
</comment>
<organism evidence="7 8">
    <name type="scientific">Mangrovibacterium diazotrophicum</name>
    <dbReference type="NCBI Taxonomy" id="1261403"/>
    <lineage>
        <taxon>Bacteria</taxon>
        <taxon>Pseudomonadati</taxon>
        <taxon>Bacteroidota</taxon>
        <taxon>Bacteroidia</taxon>
        <taxon>Marinilabiliales</taxon>
        <taxon>Prolixibacteraceae</taxon>
        <taxon>Mangrovibacterium</taxon>
    </lineage>
</organism>
<dbReference type="CDD" id="cd00454">
    <property type="entry name" value="TrHb1_N"/>
    <property type="match status" value="1"/>
</dbReference>
<dbReference type="GO" id="GO:0046872">
    <property type="term" value="F:metal ion binding"/>
    <property type="evidence" value="ECO:0007669"/>
    <property type="project" value="UniProtKB-KW"/>
</dbReference>
<dbReference type="Pfam" id="PF01152">
    <property type="entry name" value="Bac_globin"/>
    <property type="match status" value="1"/>
</dbReference>
<keyword evidence="8" id="KW-1185">Reference proteome</keyword>
<sequence>MSQSLFERLGGTEGIIAIVDDAVDAHMKNPHVSARFVPYLDTPEKLALVKQHSVEFFSEGSGGPAKYSGKDMVNAHKGMNISRDEYTHVVDDVMITLVNHKIDEVTQKDVLFILWSLKEMIIGQ</sequence>
<reference evidence="7 8" key="1">
    <citation type="submission" date="2018-09" db="EMBL/GenBank/DDBJ databases">
        <title>Genomic Encyclopedia of Archaeal and Bacterial Type Strains, Phase II (KMG-II): from individual species to whole genera.</title>
        <authorList>
            <person name="Goeker M."/>
        </authorList>
    </citation>
    <scope>NUCLEOTIDE SEQUENCE [LARGE SCALE GENOMIC DNA]</scope>
    <source>
        <strain evidence="7 8">DSM 27148</strain>
    </source>
</reference>
<evidence type="ECO:0000313" key="8">
    <source>
        <dbReference type="Proteomes" id="UP000283387"/>
    </source>
</evidence>
<dbReference type="GO" id="GO:0015671">
    <property type="term" value="P:oxygen transport"/>
    <property type="evidence" value="ECO:0007669"/>
    <property type="project" value="InterPro"/>
</dbReference>
<dbReference type="OrthoDB" id="9795814at2"/>
<dbReference type="InterPro" id="IPR012292">
    <property type="entry name" value="Globin/Proto"/>
</dbReference>
<dbReference type="InterPro" id="IPR009050">
    <property type="entry name" value="Globin-like_sf"/>
</dbReference>
<dbReference type="Gene3D" id="1.10.490.10">
    <property type="entry name" value="Globins"/>
    <property type="match status" value="1"/>
</dbReference>
<evidence type="ECO:0000256" key="6">
    <source>
        <dbReference type="PIRSR" id="PIRSR601486-1"/>
    </source>
</evidence>
<keyword evidence="4 6" id="KW-0479">Metal-binding</keyword>
<comment type="cofactor">
    <cofactor evidence="1">
        <name>heme</name>
        <dbReference type="ChEBI" id="CHEBI:30413"/>
    </cofactor>
</comment>
<keyword evidence="5 6" id="KW-0408">Iron</keyword>
<dbReference type="Proteomes" id="UP000283387">
    <property type="component" value="Unassembled WGS sequence"/>
</dbReference>
<evidence type="ECO:0000256" key="1">
    <source>
        <dbReference type="ARBA" id="ARBA00001971"/>
    </source>
</evidence>